<sequence length="95" mass="10541">RVRPDCCPISVPFREQRRAKKSILVHNLLEAPPVVLRIYTTRRYGHLRSPAVCGTTRESAADCGRDEASPPPAAPPSAGFIHLRSPVYPLKEVIK</sequence>
<evidence type="ECO:0000313" key="3">
    <source>
        <dbReference type="Proteomes" id="UP001233999"/>
    </source>
</evidence>
<comment type="caution">
    <text evidence="2">The sequence shown here is derived from an EMBL/GenBank/DDBJ whole genome shotgun (WGS) entry which is preliminary data.</text>
</comment>
<gene>
    <name evidence="2" type="ORF">L9F63_012021</name>
</gene>
<dbReference type="Proteomes" id="UP001233999">
    <property type="component" value="Unassembled WGS sequence"/>
</dbReference>
<evidence type="ECO:0000256" key="1">
    <source>
        <dbReference type="SAM" id="MobiDB-lite"/>
    </source>
</evidence>
<name>A0AAD8ENS4_DIPPU</name>
<keyword evidence="3" id="KW-1185">Reference proteome</keyword>
<evidence type="ECO:0000313" key="2">
    <source>
        <dbReference type="EMBL" id="KAJ9596951.1"/>
    </source>
</evidence>
<feature type="non-terminal residue" evidence="2">
    <location>
        <position position="95"/>
    </location>
</feature>
<feature type="non-terminal residue" evidence="2">
    <location>
        <position position="1"/>
    </location>
</feature>
<dbReference type="EMBL" id="JASPKZ010001953">
    <property type="protein sequence ID" value="KAJ9596951.1"/>
    <property type="molecule type" value="Genomic_DNA"/>
</dbReference>
<protein>
    <submittedName>
        <fullName evidence="2">Uncharacterized protein</fullName>
    </submittedName>
</protein>
<proteinExistence type="predicted"/>
<organism evidence="2 3">
    <name type="scientific">Diploptera punctata</name>
    <name type="common">Pacific beetle cockroach</name>
    <dbReference type="NCBI Taxonomy" id="6984"/>
    <lineage>
        <taxon>Eukaryota</taxon>
        <taxon>Metazoa</taxon>
        <taxon>Ecdysozoa</taxon>
        <taxon>Arthropoda</taxon>
        <taxon>Hexapoda</taxon>
        <taxon>Insecta</taxon>
        <taxon>Pterygota</taxon>
        <taxon>Neoptera</taxon>
        <taxon>Polyneoptera</taxon>
        <taxon>Dictyoptera</taxon>
        <taxon>Blattodea</taxon>
        <taxon>Blaberoidea</taxon>
        <taxon>Blaberidae</taxon>
        <taxon>Diplopterinae</taxon>
        <taxon>Diploptera</taxon>
    </lineage>
</organism>
<reference evidence="2" key="2">
    <citation type="submission" date="2023-05" db="EMBL/GenBank/DDBJ databases">
        <authorList>
            <person name="Fouks B."/>
        </authorList>
    </citation>
    <scope>NUCLEOTIDE SEQUENCE</scope>
    <source>
        <strain evidence="2">Stay&amp;Tobe</strain>
        <tissue evidence="2">Testes</tissue>
    </source>
</reference>
<accession>A0AAD8ENS4</accession>
<reference evidence="2" key="1">
    <citation type="journal article" date="2023" name="IScience">
        <title>Live-bearing cockroach genome reveals convergent evolutionary mechanisms linked to viviparity in insects and beyond.</title>
        <authorList>
            <person name="Fouks B."/>
            <person name="Harrison M.C."/>
            <person name="Mikhailova A.A."/>
            <person name="Marchal E."/>
            <person name="English S."/>
            <person name="Carruthers M."/>
            <person name="Jennings E.C."/>
            <person name="Chiamaka E.L."/>
            <person name="Frigard R.A."/>
            <person name="Pippel M."/>
            <person name="Attardo G.M."/>
            <person name="Benoit J.B."/>
            <person name="Bornberg-Bauer E."/>
            <person name="Tobe S.S."/>
        </authorList>
    </citation>
    <scope>NUCLEOTIDE SEQUENCE</scope>
    <source>
        <strain evidence="2">Stay&amp;Tobe</strain>
    </source>
</reference>
<dbReference type="AlphaFoldDB" id="A0AAD8ENS4"/>
<feature type="region of interest" description="Disordered" evidence="1">
    <location>
        <begin position="61"/>
        <end position="80"/>
    </location>
</feature>